<dbReference type="InterPro" id="IPR007627">
    <property type="entry name" value="RNA_pol_sigma70_r2"/>
</dbReference>
<dbReference type="InterPro" id="IPR013325">
    <property type="entry name" value="RNA_pol_sigma_r2"/>
</dbReference>
<dbReference type="InterPro" id="IPR036388">
    <property type="entry name" value="WH-like_DNA-bd_sf"/>
</dbReference>
<dbReference type="Pfam" id="PF08281">
    <property type="entry name" value="Sigma70_r4_2"/>
    <property type="match status" value="1"/>
</dbReference>
<dbReference type="NCBIfam" id="TIGR02937">
    <property type="entry name" value="sigma70-ECF"/>
    <property type="match status" value="1"/>
</dbReference>
<feature type="domain" description="RNA polymerase sigma factor 70 region 4 type 2" evidence="7">
    <location>
        <begin position="128"/>
        <end position="180"/>
    </location>
</feature>
<evidence type="ECO:0000256" key="2">
    <source>
        <dbReference type="ARBA" id="ARBA00023015"/>
    </source>
</evidence>
<dbReference type="PANTHER" id="PTHR43133">
    <property type="entry name" value="RNA POLYMERASE ECF-TYPE SIGMA FACTO"/>
    <property type="match status" value="1"/>
</dbReference>
<dbReference type="InterPro" id="IPR014284">
    <property type="entry name" value="RNA_pol_sigma-70_dom"/>
</dbReference>
<organism evidence="8 9">
    <name type="scientific">Gaiella occulta</name>
    <dbReference type="NCBI Taxonomy" id="1002870"/>
    <lineage>
        <taxon>Bacteria</taxon>
        <taxon>Bacillati</taxon>
        <taxon>Actinomycetota</taxon>
        <taxon>Thermoleophilia</taxon>
        <taxon>Gaiellales</taxon>
        <taxon>Gaiellaceae</taxon>
        <taxon>Gaiella</taxon>
    </lineage>
</organism>
<evidence type="ECO:0000313" key="8">
    <source>
        <dbReference type="EMBL" id="RDI73414.1"/>
    </source>
</evidence>
<keyword evidence="2" id="KW-0805">Transcription regulation</keyword>
<dbReference type="InterPro" id="IPR013324">
    <property type="entry name" value="RNA_pol_sigma_r3/r4-like"/>
</dbReference>
<keyword evidence="5" id="KW-0804">Transcription</keyword>
<keyword evidence="3" id="KW-0731">Sigma factor</keyword>
<reference evidence="9" key="2">
    <citation type="journal article" date="2019" name="MicrobiologyOpen">
        <title>High-quality draft genome sequence of Gaiella occulta isolated from a 150 meter deep mineral water borehole and comparison with the genome sequences of other deep-branching lineages of the phylum Actinobacteria.</title>
        <authorList>
            <person name="Severino R."/>
            <person name="Froufe H.J.C."/>
            <person name="Barroso C."/>
            <person name="Albuquerque L."/>
            <person name="Lobo-da-Cunha A."/>
            <person name="da Costa M.S."/>
            <person name="Egas C."/>
        </authorList>
    </citation>
    <scope>NUCLEOTIDE SEQUENCE [LARGE SCALE GENOMIC DNA]</scope>
    <source>
        <strain evidence="9">F2-233</strain>
    </source>
</reference>
<comment type="similarity">
    <text evidence="1">Belongs to the sigma-70 factor family. ECF subfamily.</text>
</comment>
<dbReference type="GO" id="GO:0003677">
    <property type="term" value="F:DNA binding"/>
    <property type="evidence" value="ECO:0007669"/>
    <property type="project" value="UniProtKB-KW"/>
</dbReference>
<evidence type="ECO:0000313" key="9">
    <source>
        <dbReference type="Proteomes" id="UP000254134"/>
    </source>
</evidence>
<keyword evidence="4" id="KW-0238">DNA-binding</keyword>
<sequence>MGGVASRPPAEHDVVARAQRGDADAFAQLVRPHEEIAFRTAFLITRNAADAQEAAQDGLVKAFRSLARFRREAPFRPWLLAIVANEARNRRRSAGRRESLVLRAAAEALSGDAAPSPEGVLVAAEERARVLRAVEALADEQRLVVACRYFLGLSEEESAVVLGIRRGTVKSRLSRALDRLRETM</sequence>
<reference evidence="8 9" key="1">
    <citation type="submission" date="2018-07" db="EMBL/GenBank/DDBJ databases">
        <title>High-quality-draft genome sequence of Gaiella occulta.</title>
        <authorList>
            <person name="Severino R."/>
            <person name="Froufe H.J.C."/>
            <person name="Rainey F.A."/>
            <person name="Barroso C."/>
            <person name="Albuquerque L."/>
            <person name="Lobo-Da-Cunha A."/>
            <person name="Da Costa M.S."/>
            <person name="Egas C."/>
        </authorList>
    </citation>
    <scope>NUCLEOTIDE SEQUENCE [LARGE SCALE GENOMIC DNA]</scope>
    <source>
        <strain evidence="8 9">F2-233</strain>
    </source>
</reference>
<gene>
    <name evidence="8" type="ORF">Gocc_2770</name>
</gene>
<name>A0A7M2YU45_9ACTN</name>
<evidence type="ECO:0000256" key="5">
    <source>
        <dbReference type="ARBA" id="ARBA00023163"/>
    </source>
</evidence>
<keyword evidence="9" id="KW-1185">Reference proteome</keyword>
<evidence type="ECO:0000259" key="7">
    <source>
        <dbReference type="Pfam" id="PF08281"/>
    </source>
</evidence>
<comment type="caution">
    <text evidence="8">The sequence shown here is derived from an EMBL/GenBank/DDBJ whole genome shotgun (WGS) entry which is preliminary data.</text>
</comment>
<feature type="domain" description="RNA polymerase sigma-70 region 2" evidence="6">
    <location>
        <begin position="29"/>
        <end position="97"/>
    </location>
</feature>
<accession>A0A7M2YU45</accession>
<dbReference type="Gene3D" id="1.10.1740.10">
    <property type="match status" value="1"/>
</dbReference>
<proteinExistence type="inferred from homology"/>
<dbReference type="SUPFAM" id="SSF88946">
    <property type="entry name" value="Sigma2 domain of RNA polymerase sigma factors"/>
    <property type="match status" value="1"/>
</dbReference>
<dbReference type="CDD" id="cd06171">
    <property type="entry name" value="Sigma70_r4"/>
    <property type="match status" value="1"/>
</dbReference>
<dbReference type="SUPFAM" id="SSF88659">
    <property type="entry name" value="Sigma3 and sigma4 domains of RNA polymerase sigma factors"/>
    <property type="match status" value="1"/>
</dbReference>
<protein>
    <submittedName>
        <fullName evidence="8">Sigma70-ECF: RNA polymerase sigma factor, sigma-70 family</fullName>
    </submittedName>
</protein>
<dbReference type="Gene3D" id="1.10.10.10">
    <property type="entry name" value="Winged helix-like DNA-binding domain superfamily/Winged helix DNA-binding domain"/>
    <property type="match status" value="1"/>
</dbReference>
<dbReference type="Pfam" id="PF04542">
    <property type="entry name" value="Sigma70_r2"/>
    <property type="match status" value="1"/>
</dbReference>
<evidence type="ECO:0000256" key="1">
    <source>
        <dbReference type="ARBA" id="ARBA00010641"/>
    </source>
</evidence>
<dbReference type="InterPro" id="IPR039425">
    <property type="entry name" value="RNA_pol_sigma-70-like"/>
</dbReference>
<dbReference type="GO" id="GO:0016987">
    <property type="term" value="F:sigma factor activity"/>
    <property type="evidence" value="ECO:0007669"/>
    <property type="project" value="UniProtKB-KW"/>
</dbReference>
<evidence type="ECO:0000256" key="4">
    <source>
        <dbReference type="ARBA" id="ARBA00023125"/>
    </source>
</evidence>
<dbReference type="InterPro" id="IPR013249">
    <property type="entry name" value="RNA_pol_sigma70_r4_t2"/>
</dbReference>
<dbReference type="GO" id="GO:0006352">
    <property type="term" value="P:DNA-templated transcription initiation"/>
    <property type="evidence" value="ECO:0007669"/>
    <property type="project" value="InterPro"/>
</dbReference>
<dbReference type="EMBL" id="QQZY01000009">
    <property type="protein sequence ID" value="RDI73414.1"/>
    <property type="molecule type" value="Genomic_DNA"/>
</dbReference>
<evidence type="ECO:0000259" key="6">
    <source>
        <dbReference type="Pfam" id="PF04542"/>
    </source>
</evidence>
<dbReference type="Proteomes" id="UP000254134">
    <property type="component" value="Unassembled WGS sequence"/>
</dbReference>
<evidence type="ECO:0000256" key="3">
    <source>
        <dbReference type="ARBA" id="ARBA00023082"/>
    </source>
</evidence>
<dbReference type="AlphaFoldDB" id="A0A7M2YU45"/>
<dbReference type="PANTHER" id="PTHR43133:SF8">
    <property type="entry name" value="RNA POLYMERASE SIGMA FACTOR HI_1459-RELATED"/>
    <property type="match status" value="1"/>
</dbReference>